<organism evidence="1 2">
    <name type="scientific">Synechococcus phage S-B64</name>
    <dbReference type="NCBI Taxonomy" id="2163901"/>
    <lineage>
        <taxon>Viruses</taxon>
        <taxon>Duplodnaviria</taxon>
        <taxon>Heunggongvirae</taxon>
        <taxon>Uroviricota</taxon>
        <taxon>Caudoviricetes</taxon>
        <taxon>Pantevenvirales</taxon>
        <taxon>Kyanoviridae</taxon>
        <taxon>Shandvirus</taxon>
        <taxon>Shandvirus sb64</taxon>
    </lineage>
</organism>
<proteinExistence type="predicted"/>
<accession>A0A2S1GL04</accession>
<protein>
    <submittedName>
        <fullName evidence="1">Uncharacterized protein</fullName>
    </submittedName>
</protein>
<dbReference type="RefSeq" id="YP_010095260.1">
    <property type="nucleotide sequence ID" value="NC_055744.1"/>
</dbReference>
<keyword evidence="2" id="KW-1185">Reference proteome</keyword>
<evidence type="ECO:0000313" key="1">
    <source>
        <dbReference type="EMBL" id="AWD90058.1"/>
    </source>
</evidence>
<dbReference type="GeneID" id="65112894"/>
<sequence>MSEKNLYENEDPSWTIHMQTLMKRKKNMEVAQIIDDALYEWYSEQGRPVPDWKKSDPKWWKEYLINLGIDPNNP</sequence>
<name>A0A2S1GL04_9CAUD</name>
<dbReference type="EMBL" id="MH107246">
    <property type="protein sequence ID" value="AWD90058.1"/>
    <property type="molecule type" value="Genomic_DNA"/>
</dbReference>
<dbReference type="KEGG" id="vg:65112894"/>
<reference evidence="2" key="1">
    <citation type="submission" date="2018-03" db="EMBL/GenBank/DDBJ databases">
        <authorList>
            <person name="You S."/>
        </authorList>
    </citation>
    <scope>NUCLEOTIDE SEQUENCE [LARGE SCALE GENOMIC DNA]</scope>
</reference>
<dbReference type="Proteomes" id="UP000246725">
    <property type="component" value="Segment"/>
</dbReference>
<evidence type="ECO:0000313" key="2">
    <source>
        <dbReference type="Proteomes" id="UP000246725"/>
    </source>
</evidence>